<evidence type="ECO:0000256" key="1">
    <source>
        <dbReference type="ARBA" id="ARBA00000642"/>
    </source>
</evidence>
<evidence type="ECO:0000256" key="6">
    <source>
        <dbReference type="ARBA" id="ARBA00022679"/>
    </source>
</evidence>
<comment type="subunit">
    <text evidence="10">Monomer.</text>
</comment>
<dbReference type="Gene3D" id="3.40.50.1260">
    <property type="entry name" value="Phosphoglycerate kinase, N-terminal domain"/>
    <property type="match status" value="2"/>
</dbReference>
<evidence type="ECO:0000256" key="8">
    <source>
        <dbReference type="ARBA" id="ARBA00022777"/>
    </source>
</evidence>
<keyword evidence="6 10" id="KW-0808">Transferase</keyword>
<dbReference type="PROSITE" id="PS00111">
    <property type="entry name" value="PGLYCERATE_KINASE"/>
    <property type="match status" value="1"/>
</dbReference>
<comment type="pathway">
    <text evidence="2 10">Carbohydrate degradation; glycolysis; pyruvate from D-glyceraldehyde 3-phosphate: step 2/5.</text>
</comment>
<feature type="binding site" evidence="10">
    <location>
        <begin position="22"/>
        <end position="24"/>
    </location>
    <ligand>
        <name>substrate</name>
    </ligand>
</feature>
<dbReference type="InterPro" id="IPR036043">
    <property type="entry name" value="Phosphoglycerate_kinase_sf"/>
</dbReference>
<evidence type="ECO:0000256" key="5">
    <source>
        <dbReference type="ARBA" id="ARBA00016471"/>
    </source>
</evidence>
<evidence type="ECO:0000256" key="7">
    <source>
        <dbReference type="ARBA" id="ARBA00022741"/>
    </source>
</evidence>
<organism evidence="13 14">
    <name type="scientific">Candidatus Magasanikbacteria bacterium CG10_big_fil_rev_8_21_14_0_10_36_32</name>
    <dbReference type="NCBI Taxonomy" id="1974646"/>
    <lineage>
        <taxon>Bacteria</taxon>
        <taxon>Candidatus Magasanikiibacteriota</taxon>
    </lineage>
</organism>
<dbReference type="GO" id="GO:0005829">
    <property type="term" value="C:cytosol"/>
    <property type="evidence" value="ECO:0007669"/>
    <property type="project" value="TreeGrafter"/>
</dbReference>
<dbReference type="EMBL" id="PFBV01000003">
    <property type="protein sequence ID" value="PIT88312.1"/>
    <property type="molecule type" value="Genomic_DNA"/>
</dbReference>
<feature type="binding site" evidence="10 11">
    <location>
        <position position="201"/>
    </location>
    <ligand>
        <name>ATP</name>
        <dbReference type="ChEBI" id="CHEBI:30616"/>
    </ligand>
</feature>
<comment type="caution">
    <text evidence="13">The sequence shown here is derived from an EMBL/GenBank/DDBJ whole genome shotgun (WGS) entry which is preliminary data.</text>
</comment>
<proteinExistence type="inferred from homology"/>
<comment type="similarity">
    <text evidence="3 10 12">Belongs to the phosphoglycerate kinase family.</text>
</comment>
<dbReference type="GO" id="GO:0005524">
    <property type="term" value="F:ATP binding"/>
    <property type="evidence" value="ECO:0007669"/>
    <property type="project" value="UniProtKB-KW"/>
</dbReference>
<keyword evidence="9 10" id="KW-0067">ATP-binding</keyword>
<dbReference type="PANTHER" id="PTHR11406">
    <property type="entry name" value="PHOSPHOGLYCERATE KINASE"/>
    <property type="match status" value="1"/>
</dbReference>
<feature type="binding site" evidence="10">
    <location>
        <position position="151"/>
    </location>
    <ligand>
        <name>substrate</name>
    </ligand>
</feature>
<sequence length="395" mass="43733">MKVNSVILAKNLKGKRVLVRVDFNVPLKNGKINESYKITKSLPTIEFLIKKGARVILVSHLGRPIGVDKKLSLKPISQILEKKLKRKIKFLNIDSWKKIEAEINKMKEGDVVLLENIRFIKGEEDNKLIVAKNLSNLADLFVLDGFAVAHRAAASVSGVAKLLPTYAGLLMTEEIDGLLKLTVKPKKPFVVILGGIKMETKLPLLKKFLEKADYILLGGGLVNTYLWAKGVKVGSSIVEQSLKKEVLSYQNKKKIIWPVDLVVGEKNGKNAKVFKIDEINIINSKLAIYDVGPATINLFNKYIKRAKTLIWNGAMGYFEQHPYEFGSYSVGRLLASRAKGKAFGVCGGGETVEIIKKLKVTDDIDLVSTGGGAMLEFLSDNQLPGVKSVLKKKYN</sequence>
<evidence type="ECO:0000256" key="11">
    <source>
        <dbReference type="PIRSR" id="PIRSR000724-2"/>
    </source>
</evidence>
<accession>A0A2M6W695</accession>
<comment type="subcellular location">
    <subcellularLocation>
        <location evidence="10">Cytoplasm</location>
    </subcellularLocation>
</comment>
<dbReference type="GO" id="GO:0006094">
    <property type="term" value="P:gluconeogenesis"/>
    <property type="evidence" value="ECO:0007669"/>
    <property type="project" value="TreeGrafter"/>
</dbReference>
<feature type="binding site" evidence="10">
    <location>
        <begin position="348"/>
        <end position="351"/>
    </location>
    <ligand>
        <name>ATP</name>
        <dbReference type="ChEBI" id="CHEBI:30616"/>
    </ligand>
</feature>
<keyword evidence="10" id="KW-0324">Glycolysis</keyword>
<dbReference type="HAMAP" id="MF_00145">
    <property type="entry name" value="Phosphoglyc_kinase"/>
    <property type="match status" value="1"/>
</dbReference>
<evidence type="ECO:0000256" key="12">
    <source>
        <dbReference type="RuleBase" id="RU000532"/>
    </source>
</evidence>
<dbReference type="GO" id="GO:0004618">
    <property type="term" value="F:phosphoglycerate kinase activity"/>
    <property type="evidence" value="ECO:0007669"/>
    <property type="project" value="UniProtKB-UniRule"/>
</dbReference>
<feature type="binding site" evidence="10">
    <location>
        <position position="118"/>
    </location>
    <ligand>
        <name>substrate</name>
    </ligand>
</feature>
<dbReference type="PRINTS" id="PR00477">
    <property type="entry name" value="PHGLYCKINASE"/>
</dbReference>
<dbReference type="GO" id="GO:0043531">
    <property type="term" value="F:ADP binding"/>
    <property type="evidence" value="ECO:0007669"/>
    <property type="project" value="TreeGrafter"/>
</dbReference>
<keyword evidence="7 10" id="KW-0547">Nucleotide-binding</keyword>
<evidence type="ECO:0000256" key="10">
    <source>
        <dbReference type="HAMAP-Rule" id="MF_00145"/>
    </source>
</evidence>
<protein>
    <recommendedName>
        <fullName evidence="5 10">Phosphoglycerate kinase</fullName>
        <ecNumber evidence="4 10">2.7.2.3</ecNumber>
    </recommendedName>
</protein>
<evidence type="ECO:0000256" key="2">
    <source>
        <dbReference type="ARBA" id="ARBA00004838"/>
    </source>
</evidence>
<gene>
    <name evidence="10 13" type="primary">pgk</name>
    <name evidence="13" type="ORF">COU29_00785</name>
</gene>
<evidence type="ECO:0000256" key="3">
    <source>
        <dbReference type="ARBA" id="ARBA00008982"/>
    </source>
</evidence>
<feature type="binding site" evidence="10">
    <location>
        <begin position="60"/>
        <end position="63"/>
    </location>
    <ligand>
        <name>substrate</name>
    </ligand>
</feature>
<dbReference type="Proteomes" id="UP000231426">
    <property type="component" value="Unassembled WGS sequence"/>
</dbReference>
<reference evidence="14" key="1">
    <citation type="submission" date="2017-09" db="EMBL/GenBank/DDBJ databases">
        <title>Depth-based differentiation of microbial function through sediment-hosted aquifers and enrichment of novel symbionts in the deep terrestrial subsurface.</title>
        <authorList>
            <person name="Probst A.J."/>
            <person name="Ladd B."/>
            <person name="Jarett J.K."/>
            <person name="Geller-Mcgrath D.E."/>
            <person name="Sieber C.M.K."/>
            <person name="Emerson J.B."/>
            <person name="Anantharaman K."/>
            <person name="Thomas B.C."/>
            <person name="Malmstrom R."/>
            <person name="Stieglmeier M."/>
            <person name="Klingl A."/>
            <person name="Woyke T."/>
            <person name="Ryan C.M."/>
            <person name="Banfield J.F."/>
        </authorList>
    </citation>
    <scope>NUCLEOTIDE SEQUENCE [LARGE SCALE GENOMIC DNA]</scope>
</reference>
<dbReference type="UniPathway" id="UPA00109">
    <property type="reaction ID" value="UER00185"/>
</dbReference>
<dbReference type="Pfam" id="PF00162">
    <property type="entry name" value="PGK"/>
    <property type="match status" value="1"/>
</dbReference>
<evidence type="ECO:0000313" key="14">
    <source>
        <dbReference type="Proteomes" id="UP000231426"/>
    </source>
</evidence>
<evidence type="ECO:0000256" key="4">
    <source>
        <dbReference type="ARBA" id="ARBA00013061"/>
    </source>
</evidence>
<dbReference type="InterPro" id="IPR015911">
    <property type="entry name" value="Phosphoglycerate_kinase_CS"/>
</dbReference>
<dbReference type="EC" id="2.7.2.3" evidence="4 10"/>
<dbReference type="PANTHER" id="PTHR11406:SF23">
    <property type="entry name" value="PHOSPHOGLYCERATE KINASE 1, CHLOROPLASTIC-RELATED"/>
    <property type="match status" value="1"/>
</dbReference>
<feature type="binding site" evidence="10 11">
    <location>
        <position position="319"/>
    </location>
    <ligand>
        <name>ATP</name>
        <dbReference type="ChEBI" id="CHEBI:30616"/>
    </ligand>
</feature>
<dbReference type="FunFam" id="3.40.50.1260:FF:000006">
    <property type="entry name" value="Phosphoglycerate kinase"/>
    <property type="match status" value="1"/>
</dbReference>
<name>A0A2M6W695_9BACT</name>
<dbReference type="GO" id="GO:0006096">
    <property type="term" value="P:glycolytic process"/>
    <property type="evidence" value="ECO:0007669"/>
    <property type="project" value="UniProtKB-UniRule"/>
</dbReference>
<dbReference type="InterPro" id="IPR001576">
    <property type="entry name" value="Phosphoglycerate_kinase"/>
</dbReference>
<dbReference type="PIRSF" id="PIRSF000724">
    <property type="entry name" value="Pgk"/>
    <property type="match status" value="1"/>
</dbReference>
<evidence type="ECO:0000256" key="9">
    <source>
        <dbReference type="ARBA" id="ARBA00022840"/>
    </source>
</evidence>
<keyword evidence="10" id="KW-0963">Cytoplasm</keyword>
<comment type="caution">
    <text evidence="10">Lacks conserved residue(s) required for the propagation of feature annotation.</text>
</comment>
<dbReference type="SUPFAM" id="SSF53748">
    <property type="entry name" value="Phosphoglycerate kinase"/>
    <property type="match status" value="1"/>
</dbReference>
<dbReference type="AlphaFoldDB" id="A0A2M6W695"/>
<comment type="catalytic activity">
    <reaction evidence="1 10 12">
        <text>(2R)-3-phosphoglycerate + ATP = (2R)-3-phospho-glyceroyl phosphate + ADP</text>
        <dbReference type="Rhea" id="RHEA:14801"/>
        <dbReference type="ChEBI" id="CHEBI:30616"/>
        <dbReference type="ChEBI" id="CHEBI:57604"/>
        <dbReference type="ChEBI" id="CHEBI:58272"/>
        <dbReference type="ChEBI" id="CHEBI:456216"/>
        <dbReference type="EC" id="2.7.2.3"/>
    </reaction>
</comment>
<evidence type="ECO:0000313" key="13">
    <source>
        <dbReference type="EMBL" id="PIT88312.1"/>
    </source>
</evidence>
<dbReference type="InterPro" id="IPR015824">
    <property type="entry name" value="Phosphoglycerate_kinase_N"/>
</dbReference>
<keyword evidence="8 10" id="KW-0418">Kinase</keyword>